<dbReference type="GeneID" id="9101335"/>
<dbReference type="eggNOG" id="ENOG502RQXG">
    <property type="taxonomic scope" value="Eukaryota"/>
</dbReference>
<name>C1GPH8_PARBA</name>
<protein>
    <submittedName>
        <fullName evidence="1">Uncharacterized protein</fullName>
    </submittedName>
</protein>
<dbReference type="Proteomes" id="UP000002059">
    <property type="component" value="Partially assembled WGS sequence"/>
</dbReference>
<dbReference type="AlphaFoldDB" id="C1GPH8"/>
<dbReference type="VEuPathDB" id="FungiDB:PAAG_00423"/>
<keyword evidence="2" id="KW-1185">Reference proteome</keyword>
<reference evidence="1 2" key="1">
    <citation type="journal article" date="2011" name="PLoS Genet.">
        <title>Comparative genomic analysis of human fungal pathogens causing paracoccidioidomycosis.</title>
        <authorList>
            <person name="Desjardins C.A."/>
            <person name="Champion M.D."/>
            <person name="Holder J.W."/>
            <person name="Muszewska A."/>
            <person name="Goldberg J."/>
            <person name="Bailao A.M."/>
            <person name="Brigido M.M."/>
            <person name="Ferreira M.E."/>
            <person name="Garcia A.M."/>
            <person name="Grynberg M."/>
            <person name="Gujja S."/>
            <person name="Heiman D.I."/>
            <person name="Henn M.R."/>
            <person name="Kodira C.D."/>
            <person name="Leon-Narvaez H."/>
            <person name="Longo L.V."/>
            <person name="Ma L.J."/>
            <person name="Malavazi I."/>
            <person name="Matsuo A.L."/>
            <person name="Morais F.V."/>
            <person name="Pereira M."/>
            <person name="Rodriguez-Brito S."/>
            <person name="Sakthikumar S."/>
            <person name="Salem-Izacc S.M."/>
            <person name="Sykes S.M."/>
            <person name="Teixeira M.M."/>
            <person name="Vallejo M.C."/>
            <person name="Walter M.E."/>
            <person name="Yandava C."/>
            <person name="Young S."/>
            <person name="Zeng Q."/>
            <person name="Zucker J."/>
            <person name="Felipe M.S."/>
            <person name="Goldman G.H."/>
            <person name="Haas B.J."/>
            <person name="McEwen J.G."/>
            <person name="Nino-Vega G."/>
            <person name="Puccia R."/>
            <person name="San-Blas G."/>
            <person name="Soares C.M."/>
            <person name="Birren B.W."/>
            <person name="Cuomo C.A."/>
        </authorList>
    </citation>
    <scope>NUCLEOTIDE SEQUENCE [LARGE SCALE GENOMIC DNA]</scope>
    <source>
        <strain evidence="2">ATCC MYA-826 / Pb01</strain>
    </source>
</reference>
<dbReference type="RefSeq" id="XP_015700344.1">
    <property type="nucleotide sequence ID" value="XM_015844009.1"/>
</dbReference>
<proteinExistence type="predicted"/>
<evidence type="ECO:0000313" key="2">
    <source>
        <dbReference type="Proteomes" id="UP000002059"/>
    </source>
</evidence>
<sequence length="240" mass="26506">MTLPNGIPAFVCRPTNIQIQQYQAGFLSSGVRHKKRCGTPSRLPHLDPLVLDGWLRAIDRLGRQTKHTWQSGAKGDLAQICTCLIPDGLTCFVYGLEVFYLALCYNQEHRAIGPILGASASIANFAKFEYTIPASFSAFKPDNAGCTVPANPSDFYEDARSSSSCKSRIKYLHTNIRNSKCPLPLKAKHQGGQNAFMRHKKSIRLPKASGFRQHVCCLRVDDVVDRTTSDEVAGFMKSGV</sequence>
<dbReference type="HOGENOM" id="CLU_1156700_0_0_1"/>
<gene>
    <name evidence="1" type="ORF">PAAG_00423</name>
</gene>
<evidence type="ECO:0000313" key="1">
    <source>
        <dbReference type="EMBL" id="EEH36099.2"/>
    </source>
</evidence>
<accession>C1GPH8</accession>
<dbReference type="KEGG" id="pbl:PAAG_00423"/>
<dbReference type="EMBL" id="KN293992">
    <property type="protein sequence ID" value="EEH36099.2"/>
    <property type="molecule type" value="Genomic_DNA"/>
</dbReference>
<organism evidence="1 2">
    <name type="scientific">Paracoccidioides lutzii (strain ATCC MYA-826 / Pb01)</name>
    <name type="common">Paracoccidioides brasiliensis</name>
    <dbReference type="NCBI Taxonomy" id="502779"/>
    <lineage>
        <taxon>Eukaryota</taxon>
        <taxon>Fungi</taxon>
        <taxon>Dikarya</taxon>
        <taxon>Ascomycota</taxon>
        <taxon>Pezizomycotina</taxon>
        <taxon>Eurotiomycetes</taxon>
        <taxon>Eurotiomycetidae</taxon>
        <taxon>Onygenales</taxon>
        <taxon>Ajellomycetaceae</taxon>
        <taxon>Paracoccidioides</taxon>
    </lineage>
</organism>